<comment type="caution">
    <text evidence="1">The sequence shown here is derived from an EMBL/GenBank/DDBJ whole genome shotgun (WGS) entry which is preliminary data.</text>
</comment>
<proteinExistence type="predicted"/>
<keyword evidence="2" id="KW-1185">Reference proteome</keyword>
<evidence type="ECO:0000313" key="2">
    <source>
        <dbReference type="Proteomes" id="UP000462014"/>
    </source>
</evidence>
<dbReference type="Proteomes" id="UP000462014">
    <property type="component" value="Unassembled WGS sequence"/>
</dbReference>
<reference evidence="1 2" key="1">
    <citation type="submission" date="2019-12" db="EMBL/GenBank/DDBJ databases">
        <title>Mucilaginibacter sp. HMF7410 genome sequencing and assembly.</title>
        <authorList>
            <person name="Kang H."/>
            <person name="Cha I."/>
            <person name="Kim H."/>
            <person name="Joh K."/>
        </authorList>
    </citation>
    <scope>NUCLEOTIDE SEQUENCE [LARGE SCALE GENOMIC DNA]</scope>
    <source>
        <strain evidence="1 2">HMF7410</strain>
    </source>
</reference>
<dbReference type="Pfam" id="PF14100">
    <property type="entry name" value="DUF6807"/>
    <property type="match status" value="1"/>
</dbReference>
<sequence>MDYIKLFKSFFFMAFVLLITLPAEAQKIAVLMVNLDGKTENIAVPVSVDLDKITTIPDSAINLFEIAGNKRNVIPFQIENKGRRFLFFLVKANANPGKHRYELVKARTPEVKEAIQIVKDSGYVTITANHKNLLRYNYKTVYPPAGVDTVFKRSGFIHPLWSPKGQRLTRIGAPDHYHHFGLWDPWTHTYFEGDTVDF</sequence>
<evidence type="ECO:0000313" key="1">
    <source>
        <dbReference type="EMBL" id="MVN21751.1"/>
    </source>
</evidence>
<dbReference type="AlphaFoldDB" id="A0A7K1SWQ3"/>
<organism evidence="1 2">
    <name type="scientific">Mucilaginibacter arboris</name>
    <dbReference type="NCBI Taxonomy" id="2682090"/>
    <lineage>
        <taxon>Bacteria</taxon>
        <taxon>Pseudomonadati</taxon>
        <taxon>Bacteroidota</taxon>
        <taxon>Sphingobacteriia</taxon>
        <taxon>Sphingobacteriales</taxon>
        <taxon>Sphingobacteriaceae</taxon>
        <taxon>Mucilaginibacter</taxon>
    </lineage>
</organism>
<protein>
    <submittedName>
        <fullName evidence="1">Uncharacterized protein</fullName>
    </submittedName>
</protein>
<dbReference type="InterPro" id="IPR029475">
    <property type="entry name" value="DUF6807"/>
</dbReference>
<name>A0A7K1SWQ3_9SPHI</name>
<accession>A0A7K1SWQ3</accession>
<gene>
    <name evidence="1" type="ORF">GO621_09400</name>
</gene>
<dbReference type="EMBL" id="WPIK01000007">
    <property type="protein sequence ID" value="MVN21751.1"/>
    <property type="molecule type" value="Genomic_DNA"/>
</dbReference>